<name>A0ABN9XH75_9DINO</name>
<evidence type="ECO:0000256" key="1">
    <source>
        <dbReference type="SAM" id="MobiDB-lite"/>
    </source>
</evidence>
<dbReference type="Proteomes" id="UP001189429">
    <property type="component" value="Unassembled WGS sequence"/>
</dbReference>
<evidence type="ECO:0000313" key="2">
    <source>
        <dbReference type="EMBL" id="CAK0897536.1"/>
    </source>
</evidence>
<accession>A0ABN9XH75</accession>
<evidence type="ECO:0000313" key="3">
    <source>
        <dbReference type="Proteomes" id="UP001189429"/>
    </source>
</evidence>
<organism evidence="2 3">
    <name type="scientific">Prorocentrum cordatum</name>
    <dbReference type="NCBI Taxonomy" id="2364126"/>
    <lineage>
        <taxon>Eukaryota</taxon>
        <taxon>Sar</taxon>
        <taxon>Alveolata</taxon>
        <taxon>Dinophyceae</taxon>
        <taxon>Prorocentrales</taxon>
        <taxon>Prorocentraceae</taxon>
        <taxon>Prorocentrum</taxon>
    </lineage>
</organism>
<comment type="caution">
    <text evidence="2">The sequence shown here is derived from an EMBL/GenBank/DDBJ whole genome shotgun (WGS) entry which is preliminary data.</text>
</comment>
<dbReference type="EMBL" id="CAUYUJ010020346">
    <property type="protein sequence ID" value="CAK0897536.1"/>
    <property type="molecule type" value="Genomic_DNA"/>
</dbReference>
<sequence>MGGKRSASEVSSSVPKGKTKRLARKSAELPSLREQQEYDGGQCCICRAHADRGFVVFSDGGLEIPMCCDDAGAHCDCFSYTPAASLPAAPRNDEDGIQEKWNFAKRNRAKPSAERDPITVATVIKNDTQDIRVYRKWLAMNETEYSNVFGKRPLVKDTSKLPKLNVPCEADPRVKETVFLFAWEPNGPLRTVETSSTVGPAMETVMLDPACCYYKGQGKDFDKWSVDTDKRLAGDELGHVMNSKCPTILEMGAQLGAPELSEQSVVGDGLGESASQVGGDADQGDQADVYIKKLNLEVALRKGKDGVAFHHAGLRVKSWSAKPDTKEMAEKLHTQMKDYVLAASLKPDPIERLPPDQLQKACDRVESLMTIPTAVQLDTWGYDATSRRTKVTFPVDVPKFLAHCWPWPIRCKIDSGMIDPRTGEFDPLEPRLMLVGGEFPVKLEKFRVHFIRSVLGEFMGKGSNGKDFVRATCKHMHDWAESTMEQCNDLGDTSAFLCEITTVAGTIDALFDMEKLLDGDAGENAMNDLKEISDAEHKSSVIKSVALAVANVDFYRDLLATAMTNAAKINDARPKYVDISTDIDAKMQLGPNELASGVEEILKMFPAVIFAVPGQCVKRLCDKTMSIICQVVGIAEAEGEGERGQELVQGALSVLKLGVSCFPMETCIPKWKTELVELMGFGGIENGSGAIVKLEKIEMLVGVISLTGLPDEMQNEILSSLRFMCDGALASYPAPEVDRIGRAIDDVAQSLGMDNETDEQKIAHAMVVGRSAHQLTQTINAMLNAEGQERQEVDTASTATLQFLTEQLTNHSKEIETAKNTEPFLAALTATRHQAIECLRSVGGAKLEEAKSAAAEVIESLRSLQGGLEGAGHWMEGLADNKRNKWADFYEYAQKTITQDRGTAGLKKGIGGATTALARIAETEKAFCLDCGDEFKDDIKQVSYDKVSLRAAIAKHKDAFKQIEGASLGNLPKVLTDRCEQALKFQISV</sequence>
<proteinExistence type="predicted"/>
<gene>
    <name evidence="2" type="ORF">PCOR1329_LOCUS75687</name>
</gene>
<protein>
    <submittedName>
        <fullName evidence="2">Uncharacterized protein</fullName>
    </submittedName>
</protein>
<feature type="region of interest" description="Disordered" evidence="1">
    <location>
        <begin position="1"/>
        <end position="29"/>
    </location>
</feature>
<keyword evidence="3" id="KW-1185">Reference proteome</keyword>
<reference evidence="2" key="1">
    <citation type="submission" date="2023-10" db="EMBL/GenBank/DDBJ databases">
        <authorList>
            <person name="Chen Y."/>
            <person name="Shah S."/>
            <person name="Dougan E. K."/>
            <person name="Thang M."/>
            <person name="Chan C."/>
        </authorList>
    </citation>
    <scope>NUCLEOTIDE SEQUENCE [LARGE SCALE GENOMIC DNA]</scope>
</reference>